<comment type="similarity">
    <text evidence="2 6">Belongs to the FKBP-type PPIase family.</text>
</comment>
<evidence type="ECO:0000259" key="9">
    <source>
        <dbReference type="PROSITE" id="PS50059"/>
    </source>
</evidence>
<organism evidence="10 11">
    <name type="scientific">Thiopseudomonas denitrificans</name>
    <dbReference type="NCBI Taxonomy" id="1501432"/>
    <lineage>
        <taxon>Bacteria</taxon>
        <taxon>Pseudomonadati</taxon>
        <taxon>Pseudomonadota</taxon>
        <taxon>Gammaproteobacteria</taxon>
        <taxon>Pseudomonadales</taxon>
        <taxon>Pseudomonadaceae</taxon>
        <taxon>Thiopseudomonas</taxon>
    </lineage>
</organism>
<dbReference type="InterPro" id="IPR000774">
    <property type="entry name" value="PPIase_FKBP_N"/>
</dbReference>
<dbReference type="InterPro" id="IPR036944">
    <property type="entry name" value="PPIase_FKBP_N_sf"/>
</dbReference>
<dbReference type="GO" id="GO:0006457">
    <property type="term" value="P:protein folding"/>
    <property type="evidence" value="ECO:0007669"/>
    <property type="project" value="InterPro"/>
</dbReference>
<dbReference type="InterPro" id="IPR046357">
    <property type="entry name" value="PPIase_dom_sf"/>
</dbReference>
<evidence type="ECO:0000256" key="3">
    <source>
        <dbReference type="ARBA" id="ARBA00023110"/>
    </source>
</evidence>
<dbReference type="Pfam" id="PF00254">
    <property type="entry name" value="FKBP_C"/>
    <property type="match status" value="1"/>
</dbReference>
<dbReference type="OrthoDB" id="9814548at2"/>
<feature type="chain" id="PRO_5020224018" description="Peptidyl-prolyl cis-trans isomerase" evidence="8">
    <location>
        <begin position="19"/>
        <end position="258"/>
    </location>
</feature>
<feature type="signal peptide" evidence="8">
    <location>
        <begin position="1"/>
        <end position="18"/>
    </location>
</feature>
<dbReference type="NCBIfam" id="NF008602">
    <property type="entry name" value="PRK11570.1"/>
    <property type="match status" value="1"/>
</dbReference>
<comment type="catalytic activity">
    <reaction evidence="1 5 6">
        <text>[protein]-peptidylproline (omega=180) = [protein]-peptidylproline (omega=0)</text>
        <dbReference type="Rhea" id="RHEA:16237"/>
        <dbReference type="Rhea" id="RHEA-COMP:10747"/>
        <dbReference type="Rhea" id="RHEA-COMP:10748"/>
        <dbReference type="ChEBI" id="CHEBI:83833"/>
        <dbReference type="ChEBI" id="CHEBI:83834"/>
        <dbReference type="EC" id="5.2.1.8"/>
    </reaction>
</comment>
<keyword evidence="4 5" id="KW-0413">Isomerase</keyword>
<feature type="region of interest" description="Disordered" evidence="7">
    <location>
        <begin position="238"/>
        <end position="258"/>
    </location>
</feature>
<sequence length="258" mass="26883">MKLKHLAAVVAVATLTLAGCDNKAADSGVDLKTPAQKVSYGIGLTMGKNLKEDGMDDINPQAVAAGIADALSGSAQRVGDEELMEAFMFVQKRAEEKMNALNDATAKAGKDYLAENAKRDGVVTTETGLQYEVLTAAEGNKPKAGDTVSVHYTGTLIDGSVFDSSVERGEPVEFPVMAVIPGWVEALQLMSVGEKYRLVIPSELAYGAQSPTPAIPANSTLVFEVELLGIVGQDAPVAEAGAEAEAEAGEPAGNDEQE</sequence>
<evidence type="ECO:0000256" key="5">
    <source>
        <dbReference type="PROSITE-ProRule" id="PRU00277"/>
    </source>
</evidence>
<protein>
    <recommendedName>
        <fullName evidence="6">Peptidyl-prolyl cis-trans isomerase</fullName>
        <ecNumber evidence="6">5.2.1.8</ecNumber>
    </recommendedName>
</protein>
<comment type="caution">
    <text evidence="10">The sequence shown here is derived from an EMBL/GenBank/DDBJ whole genome shotgun (WGS) entry which is preliminary data.</text>
</comment>
<dbReference type="PROSITE" id="PS51257">
    <property type="entry name" value="PROKAR_LIPOPROTEIN"/>
    <property type="match status" value="1"/>
</dbReference>
<evidence type="ECO:0000256" key="6">
    <source>
        <dbReference type="RuleBase" id="RU003915"/>
    </source>
</evidence>
<evidence type="ECO:0000313" key="10">
    <source>
        <dbReference type="EMBL" id="TDQ38628.1"/>
    </source>
</evidence>
<evidence type="ECO:0000256" key="2">
    <source>
        <dbReference type="ARBA" id="ARBA00006577"/>
    </source>
</evidence>
<dbReference type="GO" id="GO:0003755">
    <property type="term" value="F:peptidyl-prolyl cis-trans isomerase activity"/>
    <property type="evidence" value="ECO:0007669"/>
    <property type="project" value="UniProtKB-UniRule"/>
</dbReference>
<feature type="domain" description="PPIase FKBP-type" evidence="9">
    <location>
        <begin position="145"/>
        <end position="231"/>
    </location>
</feature>
<reference evidence="10 11" key="1">
    <citation type="submission" date="2019-03" db="EMBL/GenBank/DDBJ databases">
        <title>Genomic Encyclopedia of Type Strains, Phase IV (KMG-IV): sequencing the most valuable type-strain genomes for metagenomic binning, comparative biology and taxonomic classification.</title>
        <authorList>
            <person name="Goeker M."/>
        </authorList>
    </citation>
    <scope>NUCLEOTIDE SEQUENCE [LARGE SCALE GENOMIC DNA]</scope>
    <source>
        <strain evidence="10 11">DSM 28679</strain>
    </source>
</reference>
<dbReference type="Pfam" id="PF01346">
    <property type="entry name" value="FKBP_N"/>
    <property type="match status" value="1"/>
</dbReference>
<keyword evidence="3 5" id="KW-0697">Rotamase</keyword>
<dbReference type="PANTHER" id="PTHR43811">
    <property type="entry name" value="FKBP-TYPE PEPTIDYL-PROLYL CIS-TRANS ISOMERASE FKPA"/>
    <property type="match status" value="1"/>
</dbReference>
<feature type="compositionally biased region" description="Acidic residues" evidence="7">
    <location>
        <begin position="242"/>
        <end position="258"/>
    </location>
</feature>
<evidence type="ECO:0000256" key="7">
    <source>
        <dbReference type="SAM" id="MobiDB-lite"/>
    </source>
</evidence>
<dbReference type="EMBL" id="SNYK01000004">
    <property type="protein sequence ID" value="TDQ38628.1"/>
    <property type="molecule type" value="Genomic_DNA"/>
</dbReference>
<dbReference type="PROSITE" id="PS50059">
    <property type="entry name" value="FKBP_PPIASE"/>
    <property type="match status" value="1"/>
</dbReference>
<dbReference type="PANTHER" id="PTHR43811:SF23">
    <property type="entry name" value="FKBP-TYPE 22 KDA PEPTIDYL-PROLYL CIS-TRANS ISOMERASE"/>
    <property type="match status" value="1"/>
</dbReference>
<dbReference type="FunFam" id="3.10.50.40:FF:000006">
    <property type="entry name" value="Peptidyl-prolyl cis-trans isomerase"/>
    <property type="match status" value="1"/>
</dbReference>
<dbReference type="Gene3D" id="1.10.287.460">
    <property type="entry name" value="Peptidyl-prolyl cis-trans isomerase, FKBP-type, N-terminal domain"/>
    <property type="match status" value="1"/>
</dbReference>
<dbReference type="RefSeq" id="WP_101496334.1">
    <property type="nucleotide sequence ID" value="NZ_LNJZ01000005.1"/>
</dbReference>
<keyword evidence="8" id="KW-0732">Signal</keyword>
<keyword evidence="11" id="KW-1185">Reference proteome</keyword>
<dbReference type="SUPFAM" id="SSF54534">
    <property type="entry name" value="FKBP-like"/>
    <property type="match status" value="1"/>
</dbReference>
<dbReference type="Gene3D" id="3.10.50.40">
    <property type="match status" value="1"/>
</dbReference>
<evidence type="ECO:0000256" key="8">
    <source>
        <dbReference type="SAM" id="SignalP"/>
    </source>
</evidence>
<dbReference type="AlphaFoldDB" id="A0A4R6TXM0"/>
<name>A0A4R6TXM0_9GAMM</name>
<evidence type="ECO:0000313" key="11">
    <source>
        <dbReference type="Proteomes" id="UP000294575"/>
    </source>
</evidence>
<dbReference type="InterPro" id="IPR001179">
    <property type="entry name" value="PPIase_FKBP_dom"/>
</dbReference>
<dbReference type="Proteomes" id="UP000294575">
    <property type="component" value="Unassembled WGS sequence"/>
</dbReference>
<dbReference type="EC" id="5.2.1.8" evidence="6"/>
<evidence type="ECO:0000256" key="1">
    <source>
        <dbReference type="ARBA" id="ARBA00000971"/>
    </source>
</evidence>
<gene>
    <name evidence="10" type="ORF">DFQ45_104208</name>
</gene>
<evidence type="ECO:0000256" key="4">
    <source>
        <dbReference type="ARBA" id="ARBA00023235"/>
    </source>
</evidence>
<proteinExistence type="inferred from homology"/>
<accession>A0A4R6TXM0</accession>